<accession>A0AAN8EUM8</accession>
<evidence type="ECO:0000313" key="2">
    <source>
        <dbReference type="EMBL" id="KAK5956310.1"/>
    </source>
</evidence>
<gene>
    <name evidence="2" type="ORF">OHC33_002886</name>
</gene>
<name>A0AAN8EUM8_9EURO</name>
<keyword evidence="3" id="KW-1185">Reference proteome</keyword>
<dbReference type="Proteomes" id="UP001316803">
    <property type="component" value="Unassembled WGS sequence"/>
</dbReference>
<comment type="caution">
    <text evidence="2">The sequence shown here is derived from an EMBL/GenBank/DDBJ whole genome shotgun (WGS) entry which is preliminary data.</text>
</comment>
<protein>
    <submittedName>
        <fullName evidence="2">Uncharacterized protein</fullName>
    </submittedName>
</protein>
<dbReference type="EMBL" id="JAKLMC020000005">
    <property type="protein sequence ID" value="KAK5956310.1"/>
    <property type="molecule type" value="Genomic_DNA"/>
</dbReference>
<sequence>MTKMDYLSTGTTRKPVLKINTTMTASPSPQACGCKVTFIVYSCSHEFIRVSLCDEDELEPVSPTTAEPDHYPVEVRITSEQPCDECAIRTLFRTTTHTTTVAALRLSESLRYDELLADTPETPQLIYMGSLSEYEQFDFDTPALSPDRRFTIDWDTLDPPARISRHELSDTYTLPKLKYDPGAQGCAAKDDFEGYVDRKGLLPKDRESKQYREAARILSKHDSDLMEWVSAGNAFDLKRVQTIRQRLRSSSIFSEVSLDLPIQLPSPLPVGEDSPLTATSQSTAGTDFSRSTGRSDSIRCIRPSSDQPPPLPVRSTAWKLRYFNGGKPSLIRISPPAPVQHSPLTPLPIRWSTWPRSPTISTVIQGPPLYMFKRQPNRKQDLANRVKKTVGTGFNQLYDALTARRGIDSRARPGSRLLRRPSTTALSPKSKLPRTSRAAAKARAVRRKILRQIPEPDFITVLPYPSQSSTESQGYEAGGVIYVHRPL</sequence>
<organism evidence="2 3">
    <name type="scientific">Knufia fluminis</name>
    <dbReference type="NCBI Taxonomy" id="191047"/>
    <lineage>
        <taxon>Eukaryota</taxon>
        <taxon>Fungi</taxon>
        <taxon>Dikarya</taxon>
        <taxon>Ascomycota</taxon>
        <taxon>Pezizomycotina</taxon>
        <taxon>Eurotiomycetes</taxon>
        <taxon>Chaetothyriomycetidae</taxon>
        <taxon>Chaetothyriales</taxon>
        <taxon>Trichomeriaceae</taxon>
        <taxon>Knufia</taxon>
    </lineage>
</organism>
<evidence type="ECO:0000256" key="1">
    <source>
        <dbReference type="SAM" id="MobiDB-lite"/>
    </source>
</evidence>
<reference evidence="2 3" key="1">
    <citation type="submission" date="2022-12" db="EMBL/GenBank/DDBJ databases">
        <title>Genomic features and morphological characterization of a novel Knufia sp. strain isolated from spacecraft assembly facility.</title>
        <authorList>
            <person name="Teixeira M."/>
            <person name="Chander A.M."/>
            <person name="Stajich J.E."/>
            <person name="Venkateswaran K."/>
        </authorList>
    </citation>
    <scope>NUCLEOTIDE SEQUENCE [LARGE SCALE GENOMIC DNA]</scope>
    <source>
        <strain evidence="2 3">FJI-L2-BK-P2</strain>
    </source>
</reference>
<feature type="region of interest" description="Disordered" evidence="1">
    <location>
        <begin position="269"/>
        <end position="311"/>
    </location>
</feature>
<feature type="region of interest" description="Disordered" evidence="1">
    <location>
        <begin position="409"/>
        <end position="439"/>
    </location>
</feature>
<feature type="compositionally biased region" description="Polar residues" evidence="1">
    <location>
        <begin position="276"/>
        <end position="295"/>
    </location>
</feature>
<evidence type="ECO:0000313" key="3">
    <source>
        <dbReference type="Proteomes" id="UP001316803"/>
    </source>
</evidence>
<dbReference type="AlphaFoldDB" id="A0AAN8EUM8"/>
<proteinExistence type="predicted"/>